<organism evidence="1">
    <name type="scientific">marine sediment metagenome</name>
    <dbReference type="NCBI Taxonomy" id="412755"/>
    <lineage>
        <taxon>unclassified sequences</taxon>
        <taxon>metagenomes</taxon>
        <taxon>ecological metagenomes</taxon>
    </lineage>
</organism>
<gene>
    <name evidence="1" type="ORF">LCGC14_1195480</name>
</gene>
<dbReference type="InterPro" id="IPR016084">
    <property type="entry name" value="Haem_Oase-like_multi-hlx"/>
</dbReference>
<dbReference type="InterPro" id="IPR016053">
    <property type="entry name" value="Haem_Oase-like"/>
</dbReference>
<dbReference type="GO" id="GO:0004392">
    <property type="term" value="F:heme oxygenase (decyclizing) activity"/>
    <property type="evidence" value="ECO:0007669"/>
    <property type="project" value="InterPro"/>
</dbReference>
<dbReference type="EMBL" id="LAZR01006102">
    <property type="protein sequence ID" value="KKM94718.1"/>
    <property type="molecule type" value="Genomic_DNA"/>
</dbReference>
<dbReference type="Gene3D" id="1.20.910.10">
    <property type="entry name" value="Heme oxygenase-like"/>
    <property type="match status" value="1"/>
</dbReference>
<evidence type="ECO:0008006" key="2">
    <source>
        <dbReference type="Google" id="ProtNLM"/>
    </source>
</evidence>
<dbReference type="CDD" id="cd19166">
    <property type="entry name" value="HemeO-bac"/>
    <property type="match status" value="1"/>
</dbReference>
<protein>
    <recommendedName>
        <fullName evidence="2">Heme oxygenase</fullName>
    </recommendedName>
</protein>
<accession>A0A0F9LMZ9</accession>
<comment type="caution">
    <text evidence="1">The sequence shown here is derived from an EMBL/GenBank/DDBJ whole genome shotgun (WGS) entry which is preliminary data.</text>
</comment>
<proteinExistence type="predicted"/>
<dbReference type="GO" id="GO:0006788">
    <property type="term" value="P:heme oxidation"/>
    <property type="evidence" value="ECO:0007669"/>
    <property type="project" value="InterPro"/>
</dbReference>
<evidence type="ECO:0000313" key="1">
    <source>
        <dbReference type="EMBL" id="KKM94718.1"/>
    </source>
</evidence>
<dbReference type="Pfam" id="PF01126">
    <property type="entry name" value="Heme_oxygenase"/>
    <property type="match status" value="1"/>
</dbReference>
<dbReference type="AlphaFoldDB" id="A0A0F9LMZ9"/>
<dbReference type="SUPFAM" id="SSF48613">
    <property type="entry name" value="Heme oxygenase-like"/>
    <property type="match status" value="1"/>
</dbReference>
<sequence>MIADQHVTDEINTPSLTTLFKLNTTTIHDSLDKTIMTKRPFASLDRYALFLEVQYRFHLAIAPLYSDTNLSRLVTDLPTRQRLSHLEQDLRDINVELSELKPSINLVQVDYPASLGWLYVSEGSNLGAEYLLKAAKRIGLSEEFGASHLAPATIGRGQSWQDFTTALNTIELTKEQQTLAINGARDAFSLVRNAVDCVFV</sequence>
<name>A0A0F9LMZ9_9ZZZZ</name>
<reference evidence="1" key="1">
    <citation type="journal article" date="2015" name="Nature">
        <title>Complex archaea that bridge the gap between prokaryotes and eukaryotes.</title>
        <authorList>
            <person name="Spang A."/>
            <person name="Saw J.H."/>
            <person name="Jorgensen S.L."/>
            <person name="Zaremba-Niedzwiedzka K."/>
            <person name="Martijn J."/>
            <person name="Lind A.E."/>
            <person name="van Eijk R."/>
            <person name="Schleper C."/>
            <person name="Guy L."/>
            <person name="Ettema T.J."/>
        </authorList>
    </citation>
    <scope>NUCLEOTIDE SEQUENCE</scope>
</reference>